<evidence type="ECO:0000256" key="2">
    <source>
        <dbReference type="ARBA" id="ARBA00021980"/>
    </source>
</evidence>
<evidence type="ECO:0000259" key="4">
    <source>
        <dbReference type="Pfam" id="PF01048"/>
    </source>
</evidence>
<dbReference type="GO" id="GO:0004731">
    <property type="term" value="F:purine-nucleoside phosphorylase activity"/>
    <property type="evidence" value="ECO:0007669"/>
    <property type="project" value="TreeGrafter"/>
</dbReference>
<proteinExistence type="predicted"/>
<dbReference type="SUPFAM" id="SSF53167">
    <property type="entry name" value="Purine and uridine phosphorylases"/>
    <property type="match status" value="1"/>
</dbReference>
<dbReference type="NCBIfam" id="NF004489">
    <property type="entry name" value="PRK05819.1"/>
    <property type="match status" value="1"/>
</dbReference>
<organism evidence="5 6">
    <name type="scientific">Mesorhizobium qingshengii</name>
    <dbReference type="NCBI Taxonomy" id="1165689"/>
    <lineage>
        <taxon>Bacteria</taxon>
        <taxon>Pseudomonadati</taxon>
        <taxon>Pseudomonadota</taxon>
        <taxon>Alphaproteobacteria</taxon>
        <taxon>Hyphomicrobiales</taxon>
        <taxon>Phyllobacteriaceae</taxon>
        <taxon>Mesorhizobium</taxon>
    </lineage>
</organism>
<gene>
    <name evidence="5" type="ORF">SAMN02927914_00298</name>
</gene>
<dbReference type="GO" id="GO:0005829">
    <property type="term" value="C:cytosol"/>
    <property type="evidence" value="ECO:0007669"/>
    <property type="project" value="TreeGrafter"/>
</dbReference>
<evidence type="ECO:0000256" key="3">
    <source>
        <dbReference type="ARBA" id="ARBA00048447"/>
    </source>
</evidence>
<evidence type="ECO:0000256" key="1">
    <source>
        <dbReference type="ARBA" id="ARBA00011888"/>
    </source>
</evidence>
<dbReference type="STRING" id="1165689.SAMN02927914_00298"/>
<dbReference type="Proteomes" id="UP000198588">
    <property type="component" value="Unassembled WGS sequence"/>
</dbReference>
<dbReference type="InterPro" id="IPR035994">
    <property type="entry name" value="Nucleoside_phosphorylase_sf"/>
</dbReference>
<dbReference type="AlphaFoldDB" id="A0A1G5V5G3"/>
<dbReference type="PANTHER" id="PTHR43691:SF11">
    <property type="entry name" value="FI09636P-RELATED"/>
    <property type="match status" value="1"/>
</dbReference>
<dbReference type="EC" id="2.4.2.3" evidence="1"/>
<protein>
    <recommendedName>
        <fullName evidence="2">Uridine phosphorylase</fullName>
        <ecNumber evidence="1">2.4.2.3</ecNumber>
    </recommendedName>
</protein>
<evidence type="ECO:0000313" key="6">
    <source>
        <dbReference type="Proteomes" id="UP000198588"/>
    </source>
</evidence>
<dbReference type="PANTHER" id="PTHR43691">
    <property type="entry name" value="URIDINE PHOSPHORYLASE"/>
    <property type="match status" value="1"/>
</dbReference>
<reference evidence="5 6" key="1">
    <citation type="submission" date="2016-10" db="EMBL/GenBank/DDBJ databases">
        <authorList>
            <person name="de Groot N.N."/>
        </authorList>
    </citation>
    <scope>NUCLEOTIDE SEQUENCE [LARGE SCALE GENOMIC DNA]</scope>
    <source>
        <strain evidence="5 6">CGMCC 1.12097</strain>
    </source>
</reference>
<name>A0A1G5V5G3_9HYPH</name>
<accession>A0A1G5V5G3</accession>
<evidence type="ECO:0000313" key="5">
    <source>
        <dbReference type="EMBL" id="SDA41054.1"/>
    </source>
</evidence>
<dbReference type="GO" id="GO:0004850">
    <property type="term" value="F:uridine phosphorylase activity"/>
    <property type="evidence" value="ECO:0007669"/>
    <property type="project" value="UniProtKB-EC"/>
</dbReference>
<dbReference type="OrthoDB" id="9782889at2"/>
<dbReference type="EMBL" id="FMXM01000002">
    <property type="protein sequence ID" value="SDA41054.1"/>
    <property type="molecule type" value="Genomic_DNA"/>
</dbReference>
<dbReference type="Gene3D" id="3.40.50.1580">
    <property type="entry name" value="Nucleoside phosphorylase domain"/>
    <property type="match status" value="1"/>
</dbReference>
<sequence>MTPHIEAAKGDYAGTVLLPGDPQRAEWMAETFLEAPRCINRRRGALGFTGLFGGKPVSIQSTGIGVSSFLIYAHELLDFYGARTLIRTGTCGGLTAKTKLRSLVISQSARAESAQSGQVFGLYEAVTGPDPVLLARALAKAAEFGIDHRAGLTVCSDIFYHPEGRVRFVEAQAAGALAVDMETAALYRIAAYFGARALSILTVVDNIVTGEQTDYSERQTLFTDMSRLALAVAVEGR</sequence>
<dbReference type="Pfam" id="PF01048">
    <property type="entry name" value="PNP_UDP_1"/>
    <property type="match status" value="1"/>
</dbReference>
<dbReference type="InterPro" id="IPR000845">
    <property type="entry name" value="Nucleoside_phosphorylase_d"/>
</dbReference>
<comment type="catalytic activity">
    <reaction evidence="3">
        <text>uridine + phosphate = alpha-D-ribose 1-phosphate + uracil</text>
        <dbReference type="Rhea" id="RHEA:24388"/>
        <dbReference type="ChEBI" id="CHEBI:16704"/>
        <dbReference type="ChEBI" id="CHEBI:17568"/>
        <dbReference type="ChEBI" id="CHEBI:43474"/>
        <dbReference type="ChEBI" id="CHEBI:57720"/>
        <dbReference type="EC" id="2.4.2.3"/>
    </reaction>
</comment>
<dbReference type="RefSeq" id="WP_091575038.1">
    <property type="nucleotide sequence ID" value="NZ_FMXM01000002.1"/>
</dbReference>
<dbReference type="GO" id="GO:0006152">
    <property type="term" value="P:purine nucleoside catabolic process"/>
    <property type="evidence" value="ECO:0007669"/>
    <property type="project" value="TreeGrafter"/>
</dbReference>
<feature type="domain" description="Nucleoside phosphorylase" evidence="4">
    <location>
        <begin position="16"/>
        <end position="223"/>
    </location>
</feature>